<feature type="region of interest" description="Disordered" evidence="1">
    <location>
        <begin position="30"/>
        <end position="53"/>
    </location>
</feature>
<dbReference type="InterPro" id="IPR040701">
    <property type="entry name" value="Bact_RF_family2"/>
</dbReference>
<dbReference type="GeneID" id="97434957"/>
<dbReference type="Pfam" id="PF18844">
    <property type="entry name" value="baeRF_family2"/>
    <property type="match status" value="1"/>
</dbReference>
<evidence type="ECO:0000256" key="1">
    <source>
        <dbReference type="SAM" id="MobiDB-lite"/>
    </source>
</evidence>
<dbReference type="AlphaFoldDB" id="A0A0X3XDF4"/>
<dbReference type="OrthoDB" id="5179393at2"/>
<gene>
    <name evidence="2" type="ORF">ADL28_01780</name>
</gene>
<evidence type="ECO:0000313" key="2">
    <source>
        <dbReference type="EMBL" id="KUL67149.1"/>
    </source>
</evidence>
<dbReference type="RefSeq" id="WP_059141935.1">
    <property type="nucleotide sequence ID" value="NZ_LLZJ01000003.1"/>
</dbReference>
<name>A0A0X3XDF4_STRVO</name>
<accession>A0A0X3XDF4</accession>
<evidence type="ECO:0000313" key="3">
    <source>
        <dbReference type="Proteomes" id="UP000053413"/>
    </source>
</evidence>
<dbReference type="Proteomes" id="UP000053413">
    <property type="component" value="Unassembled WGS sequence"/>
</dbReference>
<evidence type="ECO:0008006" key="4">
    <source>
        <dbReference type="Google" id="ProtNLM"/>
    </source>
</evidence>
<feature type="compositionally biased region" description="Basic and acidic residues" evidence="1">
    <location>
        <begin position="30"/>
        <end position="49"/>
    </location>
</feature>
<protein>
    <recommendedName>
        <fullName evidence="4">Peptide chain release factor 1</fullName>
    </recommendedName>
</protein>
<proteinExistence type="predicted"/>
<comment type="caution">
    <text evidence="2">The sequence shown here is derived from an EMBL/GenBank/DDBJ whole genome shotgun (WGS) entry which is preliminary data.</text>
</comment>
<dbReference type="EMBL" id="LLZJ01000003">
    <property type="protein sequence ID" value="KUL67149.1"/>
    <property type="molecule type" value="Genomic_DNA"/>
</dbReference>
<reference evidence="3" key="1">
    <citation type="submission" date="2015-10" db="EMBL/GenBank/DDBJ databases">
        <authorList>
            <person name="Ju K.-S."/>
            <person name="Doroghazi J.R."/>
            <person name="Metcalf W.W."/>
        </authorList>
    </citation>
    <scope>NUCLEOTIDE SEQUENCE [LARGE SCALE GENOMIC DNA]</scope>
    <source>
        <strain evidence="3">NRRL F-8817</strain>
    </source>
</reference>
<organism evidence="2 3">
    <name type="scientific">Streptomyces violaceusniger</name>
    <dbReference type="NCBI Taxonomy" id="68280"/>
    <lineage>
        <taxon>Bacteria</taxon>
        <taxon>Bacillati</taxon>
        <taxon>Actinomycetota</taxon>
        <taxon>Actinomycetes</taxon>
        <taxon>Kitasatosporales</taxon>
        <taxon>Streptomycetaceae</taxon>
        <taxon>Streptomyces</taxon>
        <taxon>Streptomyces violaceusniger group</taxon>
    </lineage>
</organism>
<sequence length="399" mass="42876">MRLGHLQPLYERPDLPGPWASVYFATSHPDESAAQERERAAREAGRRLEGQGADRATCRAVYERLTSAPPGAGPAAGRAVFATAGEVVVDTPLPTPPPMGEAPCWSALPHVGPLLELTGEDPSCLVAYIDRTGADVELRNGHGLRDGHGGDRVGSVHGRQWPVHRTAGADWSERHFQLKTENTWEHNAALIADELRACQEETRADLVVLAGDPRERRAVRDQLPKELRSAAVETARGGRAPGSASPGTHAARLLDQEVDDARARHAQERGEAAMERFRAGRMPSDGRVEAAEGVPALVDAAREHRIGSLLIRPDGPDLYREVWVGTEPDQLALRRTDVQYLGDARPSPARADDALIRSVAVAGAEVLTVSSADGERYGADIPVGGLGALLRWPYEGGAD</sequence>